<dbReference type="GO" id="GO:0045087">
    <property type="term" value="P:innate immune response"/>
    <property type="evidence" value="ECO:0007669"/>
    <property type="project" value="TreeGrafter"/>
</dbReference>
<comment type="subunit">
    <text evidence="15">Interacts (via N-terminus) with bacterial lipopolysaccharide (LPS).</text>
</comment>
<feature type="chain" id="PRO_5029942259" evidence="16">
    <location>
        <begin position="25"/>
        <end position="154"/>
    </location>
</feature>
<keyword evidence="8 16" id="KW-0732">Signal</keyword>
<comment type="subcellular location">
    <subcellularLocation>
        <location evidence="2">Cytoplasmic granule</location>
    </subcellularLocation>
    <subcellularLocation>
        <location evidence="1">Lysosome</location>
    </subcellularLocation>
    <subcellularLocation>
        <location evidence="3">Secreted</location>
    </subcellularLocation>
</comment>
<dbReference type="Gene3D" id="3.10.130.10">
    <property type="entry name" value="Ribonuclease A-like domain"/>
    <property type="match status" value="1"/>
</dbReference>
<evidence type="ECO:0000313" key="19">
    <source>
        <dbReference type="Proteomes" id="UP000550707"/>
    </source>
</evidence>
<evidence type="ECO:0000256" key="10">
    <source>
        <dbReference type="ARBA" id="ARBA00022801"/>
    </source>
</evidence>
<keyword evidence="11" id="KW-0044">Antibiotic</keyword>
<keyword evidence="9 16" id="KW-0255">Endonuclease</keyword>
<evidence type="ECO:0000256" key="11">
    <source>
        <dbReference type="ARBA" id="ARBA00023022"/>
    </source>
</evidence>
<reference evidence="18 19" key="1">
    <citation type="journal article" date="2020" name="Nature">
        <title>Six reference-quality genomes reveal evolution of bat adaptations.</title>
        <authorList>
            <person name="Jebb D."/>
            <person name="Huang Z."/>
            <person name="Pippel M."/>
            <person name="Hughes G.M."/>
            <person name="Lavrichenko K."/>
            <person name="Devanna P."/>
            <person name="Winkler S."/>
            <person name="Jermiin L.S."/>
            <person name="Skirmuntt E.C."/>
            <person name="Katzourakis A."/>
            <person name="Burkitt-Gray L."/>
            <person name="Ray D.A."/>
            <person name="Sullivan K.A.M."/>
            <person name="Roscito J.G."/>
            <person name="Kirilenko B.M."/>
            <person name="Davalos L.M."/>
            <person name="Corthals A.P."/>
            <person name="Power M.L."/>
            <person name="Jones G."/>
            <person name="Ransome R.D."/>
            <person name="Dechmann D.K.N."/>
            <person name="Locatelli A.G."/>
            <person name="Puechmaille S.J."/>
            <person name="Fedrigo O."/>
            <person name="Jarvis E.D."/>
            <person name="Hiller M."/>
            <person name="Vernes S.C."/>
            <person name="Myers E.W."/>
            <person name="Teeling E.C."/>
        </authorList>
    </citation>
    <scope>NUCLEOTIDE SEQUENCE [LARGE SCALE GENOMIC DNA]</scope>
    <source>
        <strain evidence="18">MMolMol1</strain>
        <tissue evidence="18">Muscle</tissue>
    </source>
</reference>
<keyword evidence="19" id="KW-1185">Reference proteome</keyword>
<gene>
    <name evidence="18" type="ORF">HJG59_015661</name>
</gene>
<dbReference type="CDD" id="cd06265">
    <property type="entry name" value="RNase_A_canonical"/>
    <property type="match status" value="1"/>
</dbReference>
<protein>
    <submittedName>
        <fullName evidence="18">Ribonuclease A family member k6</fullName>
    </submittedName>
</protein>
<dbReference type="EMBL" id="JACASF010000001">
    <property type="protein sequence ID" value="KAF6502339.1"/>
    <property type="molecule type" value="Genomic_DNA"/>
</dbReference>
<dbReference type="PRINTS" id="PR00794">
    <property type="entry name" value="RIBONUCLEASE"/>
</dbReference>
<dbReference type="GO" id="GO:0005615">
    <property type="term" value="C:extracellular space"/>
    <property type="evidence" value="ECO:0007669"/>
    <property type="project" value="TreeGrafter"/>
</dbReference>
<dbReference type="OrthoDB" id="9445034at2759"/>
<dbReference type="SMART" id="SM00092">
    <property type="entry name" value="RNAse_Pc"/>
    <property type="match status" value="1"/>
</dbReference>
<evidence type="ECO:0000256" key="4">
    <source>
        <dbReference type="ARBA" id="ARBA00005600"/>
    </source>
</evidence>
<dbReference type="InterPro" id="IPR023411">
    <property type="entry name" value="RNaseA_AS"/>
</dbReference>
<dbReference type="PROSITE" id="PS00127">
    <property type="entry name" value="RNASE_PANCREATIC"/>
    <property type="match status" value="1"/>
</dbReference>
<dbReference type="GO" id="GO:0005764">
    <property type="term" value="C:lysosome"/>
    <property type="evidence" value="ECO:0007669"/>
    <property type="project" value="UniProtKB-SubCell"/>
</dbReference>
<evidence type="ECO:0000259" key="17">
    <source>
        <dbReference type="SMART" id="SM00092"/>
    </source>
</evidence>
<dbReference type="PANTHER" id="PTHR11437">
    <property type="entry name" value="RIBONUCLEASE"/>
    <property type="match status" value="1"/>
</dbReference>
<keyword evidence="5" id="KW-0964">Secreted</keyword>
<dbReference type="AlphaFoldDB" id="A0A7J8K144"/>
<dbReference type="GO" id="GO:0004519">
    <property type="term" value="F:endonuclease activity"/>
    <property type="evidence" value="ECO:0007669"/>
    <property type="project" value="UniProtKB-KW"/>
</dbReference>
<evidence type="ECO:0000256" key="3">
    <source>
        <dbReference type="ARBA" id="ARBA00004613"/>
    </source>
</evidence>
<dbReference type="GO" id="GO:0004540">
    <property type="term" value="F:RNA nuclease activity"/>
    <property type="evidence" value="ECO:0007669"/>
    <property type="project" value="UniProtKB-ARBA"/>
</dbReference>
<keyword evidence="12" id="KW-1015">Disulfide bond</keyword>
<keyword evidence="13" id="KW-0325">Glycoprotein</keyword>
<comment type="similarity">
    <text evidence="4 16">Belongs to the pancreatic ribonuclease family.</text>
</comment>
<evidence type="ECO:0000256" key="1">
    <source>
        <dbReference type="ARBA" id="ARBA00004371"/>
    </source>
</evidence>
<keyword evidence="14" id="KW-0458">Lysosome</keyword>
<dbReference type="FunFam" id="3.10.130.10:FF:000001">
    <property type="entry name" value="Ribonuclease pancreatic"/>
    <property type="match status" value="1"/>
</dbReference>
<evidence type="ECO:0000256" key="12">
    <source>
        <dbReference type="ARBA" id="ARBA00023157"/>
    </source>
</evidence>
<evidence type="ECO:0000256" key="7">
    <source>
        <dbReference type="ARBA" id="ARBA00022722"/>
    </source>
</evidence>
<keyword evidence="10 16" id="KW-0378">Hydrolase</keyword>
<proteinExistence type="inferred from homology"/>
<evidence type="ECO:0000256" key="8">
    <source>
        <dbReference type="ARBA" id="ARBA00022729"/>
    </source>
</evidence>
<dbReference type="GO" id="GO:0050830">
    <property type="term" value="P:defense response to Gram-positive bacterium"/>
    <property type="evidence" value="ECO:0007669"/>
    <property type="project" value="TreeGrafter"/>
</dbReference>
<dbReference type="FunCoup" id="A0A7J8K144">
    <property type="interactions" value="133"/>
</dbReference>
<comment type="caution">
    <text evidence="18">The sequence shown here is derived from an EMBL/GenBank/DDBJ whole genome shotgun (WGS) entry which is preliminary data.</text>
</comment>
<evidence type="ECO:0000256" key="2">
    <source>
        <dbReference type="ARBA" id="ARBA00004463"/>
    </source>
</evidence>
<dbReference type="GO" id="GO:0061844">
    <property type="term" value="P:antimicrobial humoral immune response mediated by antimicrobial peptide"/>
    <property type="evidence" value="ECO:0007669"/>
    <property type="project" value="TreeGrafter"/>
</dbReference>
<evidence type="ECO:0000313" key="18">
    <source>
        <dbReference type="EMBL" id="KAF6502339.1"/>
    </source>
</evidence>
<dbReference type="SUPFAM" id="SSF54076">
    <property type="entry name" value="RNase A-like"/>
    <property type="match status" value="1"/>
</dbReference>
<accession>A0A7J8K144</accession>
<dbReference type="Pfam" id="PF00074">
    <property type="entry name" value="RnaseA"/>
    <property type="match status" value="1"/>
</dbReference>
<dbReference type="GO" id="GO:0016787">
    <property type="term" value="F:hydrolase activity"/>
    <property type="evidence" value="ECO:0007669"/>
    <property type="project" value="UniProtKB-KW"/>
</dbReference>
<evidence type="ECO:0000256" key="9">
    <source>
        <dbReference type="ARBA" id="ARBA00022759"/>
    </source>
</evidence>
<organism evidence="18 19">
    <name type="scientific">Molossus molossus</name>
    <name type="common">Pallas' mastiff bat</name>
    <name type="synonym">Vespertilio molossus</name>
    <dbReference type="NCBI Taxonomy" id="27622"/>
    <lineage>
        <taxon>Eukaryota</taxon>
        <taxon>Metazoa</taxon>
        <taxon>Chordata</taxon>
        <taxon>Craniata</taxon>
        <taxon>Vertebrata</taxon>
        <taxon>Euteleostomi</taxon>
        <taxon>Mammalia</taxon>
        <taxon>Eutheria</taxon>
        <taxon>Laurasiatheria</taxon>
        <taxon>Chiroptera</taxon>
        <taxon>Yangochiroptera</taxon>
        <taxon>Molossidae</taxon>
        <taxon>Molossus</taxon>
    </lineage>
</organism>
<dbReference type="GO" id="GO:0003676">
    <property type="term" value="F:nucleic acid binding"/>
    <property type="evidence" value="ECO:0007669"/>
    <property type="project" value="InterPro"/>
</dbReference>
<feature type="domain" description="Ribonuclease A-domain" evidence="17">
    <location>
        <begin position="31"/>
        <end position="154"/>
    </location>
</feature>
<dbReference type="InterPro" id="IPR036816">
    <property type="entry name" value="RNaseA-like_dom_sf"/>
</dbReference>
<dbReference type="InterPro" id="IPR023412">
    <property type="entry name" value="RNaseA_domain"/>
</dbReference>
<keyword evidence="7 16" id="KW-0540">Nuclease</keyword>
<dbReference type="PANTHER" id="PTHR11437:SF4">
    <property type="entry name" value="RIBONUCLEASE K6"/>
    <property type="match status" value="1"/>
</dbReference>
<dbReference type="GO" id="GO:0019731">
    <property type="term" value="P:antibacterial humoral response"/>
    <property type="evidence" value="ECO:0007669"/>
    <property type="project" value="TreeGrafter"/>
</dbReference>
<name>A0A7J8K144_MOLMO</name>
<sequence>MALELLERFPLLLLLLGLWGPVCALCALPRNLTKAKWFEIQHIQPSPLQCNKAMNGVNKYTQHCKPLNTFLHDSLQNVTAACKMPTTVCKNGQNNCHQSSKPVTMTNCNLTGGKYPNCRYKDAAQYKFFVIACDPPQKTDPPYKLVPVHLDKTI</sequence>
<dbReference type="Proteomes" id="UP000550707">
    <property type="component" value="Unassembled WGS sequence"/>
</dbReference>
<dbReference type="InParanoid" id="A0A7J8K144"/>
<dbReference type="GO" id="GO:0050829">
    <property type="term" value="P:defense response to Gram-negative bacterium"/>
    <property type="evidence" value="ECO:0007669"/>
    <property type="project" value="TreeGrafter"/>
</dbReference>
<keyword evidence="6" id="KW-0929">Antimicrobial</keyword>
<evidence type="ECO:0000256" key="5">
    <source>
        <dbReference type="ARBA" id="ARBA00022525"/>
    </source>
</evidence>
<evidence type="ECO:0000256" key="13">
    <source>
        <dbReference type="ARBA" id="ARBA00023180"/>
    </source>
</evidence>
<evidence type="ECO:0000256" key="6">
    <source>
        <dbReference type="ARBA" id="ARBA00022529"/>
    </source>
</evidence>
<dbReference type="InterPro" id="IPR001427">
    <property type="entry name" value="RNaseA"/>
</dbReference>
<feature type="signal peptide" evidence="16">
    <location>
        <begin position="1"/>
        <end position="24"/>
    </location>
</feature>
<evidence type="ECO:0000256" key="14">
    <source>
        <dbReference type="ARBA" id="ARBA00023228"/>
    </source>
</evidence>
<evidence type="ECO:0000256" key="16">
    <source>
        <dbReference type="RuleBase" id="RU000651"/>
    </source>
</evidence>
<evidence type="ECO:0000256" key="15">
    <source>
        <dbReference type="ARBA" id="ARBA00038824"/>
    </source>
</evidence>